<feature type="transmembrane region" description="Helical" evidence="1">
    <location>
        <begin position="6"/>
        <end position="29"/>
    </location>
</feature>
<keyword evidence="3" id="KW-1185">Reference proteome</keyword>
<feature type="transmembrane region" description="Helical" evidence="1">
    <location>
        <begin position="83"/>
        <end position="103"/>
    </location>
</feature>
<dbReference type="Pfam" id="PF01998">
    <property type="entry name" value="DUF131"/>
    <property type="match status" value="1"/>
</dbReference>
<keyword evidence="1" id="KW-0472">Membrane</keyword>
<evidence type="ECO:0000313" key="2">
    <source>
        <dbReference type="EMBL" id="CAC12605.1"/>
    </source>
</evidence>
<dbReference type="EMBL" id="AL445067">
    <property type="protein sequence ID" value="CAC12605.1"/>
    <property type="molecule type" value="Genomic_DNA"/>
</dbReference>
<keyword evidence="1" id="KW-1133">Transmembrane helix</keyword>
<dbReference type="Proteomes" id="UP000001024">
    <property type="component" value="Chromosome"/>
</dbReference>
<dbReference type="AlphaFoldDB" id="Q9HI58"/>
<dbReference type="KEGG" id="tac:Ta1487"/>
<protein>
    <submittedName>
        <fullName evidence="2">Hypothetical membrane protein</fullName>
    </submittedName>
</protein>
<keyword evidence="1" id="KW-0812">Transmembrane</keyword>
<dbReference type="NCBIfam" id="TIGR00304">
    <property type="entry name" value="TIGR00304 family membrane protein"/>
    <property type="match status" value="1"/>
</dbReference>
<dbReference type="PaxDb" id="273075-Ta1487"/>
<organism evidence="2 3">
    <name type="scientific">Thermoplasma acidophilum (strain ATCC 25905 / DSM 1728 / JCM 9062 / NBRC 15155 / AMRC-C165)</name>
    <dbReference type="NCBI Taxonomy" id="273075"/>
    <lineage>
        <taxon>Archaea</taxon>
        <taxon>Methanobacteriati</taxon>
        <taxon>Thermoplasmatota</taxon>
        <taxon>Thermoplasmata</taxon>
        <taxon>Thermoplasmatales</taxon>
        <taxon>Thermoplasmataceae</taxon>
        <taxon>Thermoplasma</taxon>
    </lineage>
</organism>
<dbReference type="HOGENOM" id="CLU_149108_1_0_2"/>
<evidence type="ECO:0000256" key="1">
    <source>
        <dbReference type="SAM" id="Phobius"/>
    </source>
</evidence>
<sequence>MIFPVIYGSGLSIIPFLLIFLGIVVMFFAPFRYSGNSERVFIPPEYEWMNEEEAVKEKRSEKHYGGLIMIGPIPIIFGNDRNLIYISIAVAILIILVFILYYLR</sequence>
<dbReference type="InterPro" id="IPR002849">
    <property type="entry name" value="DUF131"/>
</dbReference>
<reference evidence="2 3" key="1">
    <citation type="journal article" date="2000" name="Nature">
        <title>The genome sequence of the thermoacidophilic scavenger Thermoplasma acidophilum.</title>
        <authorList>
            <person name="Ruepp A."/>
            <person name="Graml W."/>
            <person name="Santos-Martinez M.L."/>
            <person name="Koretke K.K."/>
            <person name="Volker C."/>
            <person name="Mewes H.W."/>
            <person name="Frishman D."/>
            <person name="Stocker S."/>
            <person name="Lupas A.N."/>
            <person name="Baumeister W."/>
        </authorList>
    </citation>
    <scope>NUCLEOTIDE SEQUENCE [LARGE SCALE GENOMIC DNA]</scope>
    <source>
        <strain evidence="3">ATCC 25905 / DSM 1728 / JCM 9062 / NBRC 15155 / AMRC-C165</strain>
    </source>
</reference>
<proteinExistence type="predicted"/>
<dbReference type="eggNOG" id="arCOG02717">
    <property type="taxonomic scope" value="Archaea"/>
</dbReference>
<accession>Q9HI58</accession>
<name>Q9HI58_THEAC</name>
<dbReference type="InParanoid" id="Q9HI58"/>
<dbReference type="EnsemblBacteria" id="CAC12605">
    <property type="protein sequence ID" value="CAC12605"/>
    <property type="gene ID" value="CAC12605"/>
</dbReference>
<gene>
    <name evidence="2" type="ordered locus">Ta1487</name>
</gene>
<evidence type="ECO:0000313" key="3">
    <source>
        <dbReference type="Proteomes" id="UP000001024"/>
    </source>
</evidence>
<dbReference type="DNASU" id="1456936"/>